<evidence type="ECO:0000256" key="3">
    <source>
        <dbReference type="ARBA" id="ARBA00022692"/>
    </source>
</evidence>
<dbReference type="Proteomes" id="UP000434409">
    <property type="component" value="Unassembled WGS sequence"/>
</dbReference>
<keyword evidence="9" id="KW-1185">Reference proteome</keyword>
<dbReference type="PROSITE" id="PS50267">
    <property type="entry name" value="NA_NEUROTRAN_SYMP_3"/>
    <property type="match status" value="1"/>
</dbReference>
<proteinExistence type="inferred from homology"/>
<keyword evidence="2 6" id="KW-0813">Transport</keyword>
<evidence type="ECO:0000256" key="4">
    <source>
        <dbReference type="ARBA" id="ARBA00022989"/>
    </source>
</evidence>
<name>A0A6N7USX9_9FIRM</name>
<feature type="transmembrane region" description="Helical" evidence="7">
    <location>
        <begin position="176"/>
        <end position="197"/>
    </location>
</feature>
<evidence type="ECO:0000313" key="9">
    <source>
        <dbReference type="Proteomes" id="UP000434409"/>
    </source>
</evidence>
<comment type="subcellular location">
    <subcellularLocation>
        <location evidence="1">Membrane</location>
        <topology evidence="1">Multi-pass membrane protein</topology>
    </subcellularLocation>
</comment>
<evidence type="ECO:0000256" key="6">
    <source>
        <dbReference type="RuleBase" id="RU003732"/>
    </source>
</evidence>
<keyword evidence="3 6" id="KW-0812">Transmembrane</keyword>
<feature type="transmembrane region" description="Helical" evidence="7">
    <location>
        <begin position="258"/>
        <end position="282"/>
    </location>
</feature>
<accession>A0A6N7USX9</accession>
<evidence type="ECO:0000256" key="2">
    <source>
        <dbReference type="ARBA" id="ARBA00022448"/>
    </source>
</evidence>
<feature type="transmembrane region" description="Helical" evidence="7">
    <location>
        <begin position="431"/>
        <end position="452"/>
    </location>
</feature>
<feature type="transmembrane region" description="Helical" evidence="7">
    <location>
        <begin position="220"/>
        <end position="246"/>
    </location>
</feature>
<dbReference type="InterPro" id="IPR000175">
    <property type="entry name" value="Na/ntran_symport"/>
</dbReference>
<feature type="transmembrane region" description="Helical" evidence="7">
    <location>
        <begin position="95"/>
        <end position="116"/>
    </location>
</feature>
<feature type="transmembrane region" description="Helical" evidence="7">
    <location>
        <begin position="43"/>
        <end position="64"/>
    </location>
</feature>
<dbReference type="PANTHER" id="PTHR42948:SF1">
    <property type="entry name" value="TRANSPORTER"/>
    <property type="match status" value="1"/>
</dbReference>
<keyword evidence="6" id="KW-0769">Symport</keyword>
<dbReference type="RefSeq" id="WP_154477421.1">
    <property type="nucleotide sequence ID" value="NZ_JAXFXH010000004.1"/>
</dbReference>
<dbReference type="GO" id="GO:0015293">
    <property type="term" value="F:symporter activity"/>
    <property type="evidence" value="ECO:0007669"/>
    <property type="project" value="UniProtKB-KW"/>
</dbReference>
<protein>
    <recommendedName>
        <fullName evidence="6">Transporter</fullName>
    </recommendedName>
</protein>
<dbReference type="PROSITE" id="PS00610">
    <property type="entry name" value="NA_NEUROTRAN_SYMP_1"/>
    <property type="match status" value="1"/>
</dbReference>
<dbReference type="EMBL" id="VULY01000018">
    <property type="protein sequence ID" value="MSR94048.1"/>
    <property type="molecule type" value="Genomic_DNA"/>
</dbReference>
<dbReference type="Pfam" id="PF00209">
    <property type="entry name" value="SNF"/>
    <property type="match status" value="2"/>
</dbReference>
<comment type="similarity">
    <text evidence="6">Belongs to the sodium:neurotransmitter symporter (SNF) (TC 2.A.22) family.</text>
</comment>
<comment type="caution">
    <text evidence="8">The sequence shown here is derived from an EMBL/GenBank/DDBJ whole genome shotgun (WGS) entry which is preliminary data.</text>
</comment>
<reference evidence="8 9" key="1">
    <citation type="submission" date="2019-08" db="EMBL/GenBank/DDBJ databases">
        <title>In-depth cultivation of the pig gut microbiome towards novel bacterial diversity and tailored functional studies.</title>
        <authorList>
            <person name="Wylensek D."/>
            <person name="Hitch T.C.A."/>
            <person name="Clavel T."/>
        </authorList>
    </citation>
    <scope>NUCLEOTIDE SEQUENCE [LARGE SCALE GENOMIC DNA]</scope>
    <source>
        <strain evidence="8 9">68-1-5</strain>
    </source>
</reference>
<dbReference type="GO" id="GO:0016020">
    <property type="term" value="C:membrane"/>
    <property type="evidence" value="ECO:0007669"/>
    <property type="project" value="UniProtKB-SubCell"/>
</dbReference>
<dbReference type="InterPro" id="IPR047218">
    <property type="entry name" value="YocR/YhdH-like"/>
</dbReference>
<dbReference type="SUPFAM" id="SSF161070">
    <property type="entry name" value="SNF-like"/>
    <property type="match status" value="1"/>
</dbReference>
<sequence length="457" mass="50132">MGKRESFSSRLGFILISAGCAIGLGNVWRFPYITGKYGGGAFVLIYLFFLLVLGLPIVVMEFAVGRASQRSSATSFNVLEPKGSKWHIFRYFTMAGNYLLMMFYTTIAGWMLAYFFKMVKGEFAKADTKQIEGIFGSLVSNRNEMLFWMVAIFVIAFVICSLGLQKGVEGITKVMMTSLFVIMIFLVIKSVTLPGALEGVKFYLLPDLQRLKEAGIKEGIFAALGQAFFTLSVGQGGLAIFGSYLGKDRSLAGEAVSITALDTFVAVMAGLIIFPACFAFGVNPGGGPGLVFITLPNIFRDMAGGRIWGSLFFLFMTFAALSTVIAVVQNIIQYGRDLWDWSLRKSLLINGVALVLLSIPTVLGLTDWAGFTVLGKNIMDLEDFIVSNNVLPLGSLVYLMFCVSRYGWGWDNFIAEANAGKGLKFPTAKAVRFYLTFILPLIVLVIFVQGYMSMMGK</sequence>
<keyword evidence="5 7" id="KW-0472">Membrane</keyword>
<dbReference type="InterPro" id="IPR037272">
    <property type="entry name" value="SNS_sf"/>
</dbReference>
<dbReference type="NCBIfam" id="NF037979">
    <property type="entry name" value="Na_transp"/>
    <property type="match status" value="1"/>
</dbReference>
<feature type="transmembrane region" description="Helical" evidence="7">
    <location>
        <begin position="307"/>
        <end position="328"/>
    </location>
</feature>
<feature type="transmembrane region" description="Helical" evidence="7">
    <location>
        <begin position="348"/>
        <end position="370"/>
    </location>
</feature>
<organism evidence="8 9">
    <name type="scientific">Suipraeoptans intestinalis</name>
    <dbReference type="NCBI Taxonomy" id="2606628"/>
    <lineage>
        <taxon>Bacteria</taxon>
        <taxon>Bacillati</taxon>
        <taxon>Bacillota</taxon>
        <taxon>Clostridia</taxon>
        <taxon>Lachnospirales</taxon>
        <taxon>Lachnospiraceae</taxon>
        <taxon>Suipraeoptans</taxon>
    </lineage>
</organism>
<dbReference type="PRINTS" id="PR00176">
    <property type="entry name" value="NANEUSMPORT"/>
</dbReference>
<gene>
    <name evidence="8" type="ORF">FYJ34_07200</name>
</gene>
<keyword evidence="4 7" id="KW-1133">Transmembrane helix</keyword>
<dbReference type="AlphaFoldDB" id="A0A6N7USX9"/>
<dbReference type="PANTHER" id="PTHR42948">
    <property type="entry name" value="TRANSPORTER"/>
    <property type="match status" value="1"/>
</dbReference>
<evidence type="ECO:0000256" key="5">
    <source>
        <dbReference type="ARBA" id="ARBA00023136"/>
    </source>
</evidence>
<feature type="transmembrane region" description="Helical" evidence="7">
    <location>
        <begin position="390"/>
        <end position="410"/>
    </location>
</feature>
<feature type="transmembrane region" description="Helical" evidence="7">
    <location>
        <begin position="12"/>
        <end position="31"/>
    </location>
</feature>
<evidence type="ECO:0000256" key="1">
    <source>
        <dbReference type="ARBA" id="ARBA00004141"/>
    </source>
</evidence>
<feature type="transmembrane region" description="Helical" evidence="7">
    <location>
        <begin position="145"/>
        <end position="164"/>
    </location>
</feature>
<dbReference type="CDD" id="cd10336">
    <property type="entry name" value="SLC6sbd_Tyt1-Like"/>
    <property type="match status" value="1"/>
</dbReference>
<evidence type="ECO:0000256" key="7">
    <source>
        <dbReference type="SAM" id="Phobius"/>
    </source>
</evidence>
<evidence type="ECO:0000313" key="8">
    <source>
        <dbReference type="EMBL" id="MSR94048.1"/>
    </source>
</evidence>